<gene>
    <name evidence="3" type="ORF">SSOG_06036</name>
</gene>
<evidence type="ECO:0000313" key="4">
    <source>
        <dbReference type="Proteomes" id="UP000003963"/>
    </source>
</evidence>
<dbReference type="SUPFAM" id="SSF143011">
    <property type="entry name" value="RelE-like"/>
    <property type="match status" value="1"/>
</dbReference>
<feature type="compositionally biased region" description="Basic and acidic residues" evidence="2">
    <location>
        <begin position="7"/>
        <end position="17"/>
    </location>
</feature>
<dbReference type="EMBL" id="GG657754">
    <property type="protein sequence ID" value="EFL26322.1"/>
    <property type="molecule type" value="Genomic_DNA"/>
</dbReference>
<evidence type="ECO:0000256" key="1">
    <source>
        <dbReference type="ARBA" id="ARBA00050056"/>
    </source>
</evidence>
<dbReference type="AlphaFoldDB" id="D9WTA1"/>
<dbReference type="GO" id="GO:0006401">
    <property type="term" value="P:RNA catabolic process"/>
    <property type="evidence" value="ECO:0007669"/>
    <property type="project" value="InterPro"/>
</dbReference>
<feature type="region of interest" description="Disordered" evidence="2">
    <location>
        <begin position="1"/>
        <end position="52"/>
    </location>
</feature>
<accession>D9WTA1</accession>
<dbReference type="Proteomes" id="UP000003963">
    <property type="component" value="Unassembled WGS sequence"/>
</dbReference>
<dbReference type="HOGENOM" id="CLU_3085201_0_0_11"/>
<proteinExistence type="predicted"/>
<reference evidence="3 4" key="1">
    <citation type="submission" date="2009-02" db="EMBL/GenBank/DDBJ databases">
        <title>Annotation of Streptomyces hygroscopicus strain ATCC 53653.</title>
        <authorList>
            <consortium name="The Broad Institute Genome Sequencing Platform"/>
            <consortium name="Broad Institute Microbial Sequencing Center"/>
            <person name="Fischbach M."/>
            <person name="Godfrey P."/>
            <person name="Ward D."/>
            <person name="Young S."/>
            <person name="Zeng Q."/>
            <person name="Koehrsen M."/>
            <person name="Alvarado L."/>
            <person name="Berlin A.M."/>
            <person name="Bochicchio J."/>
            <person name="Borenstein D."/>
            <person name="Chapman S.B."/>
            <person name="Chen Z."/>
            <person name="Engels R."/>
            <person name="Freedman E."/>
            <person name="Gellesch M."/>
            <person name="Goldberg J."/>
            <person name="Griggs A."/>
            <person name="Gujja S."/>
            <person name="Heilman E.R."/>
            <person name="Heiman D.I."/>
            <person name="Hepburn T.A."/>
            <person name="Howarth C."/>
            <person name="Jen D."/>
            <person name="Larson L."/>
            <person name="Lewis B."/>
            <person name="Mehta T."/>
            <person name="Park D."/>
            <person name="Pearson M."/>
            <person name="Richards J."/>
            <person name="Roberts A."/>
            <person name="Saif S."/>
            <person name="Shea T.D."/>
            <person name="Shenoy N."/>
            <person name="Sisk P."/>
            <person name="Stolte C."/>
            <person name="Sykes S.N."/>
            <person name="Thomson T."/>
            <person name="Walk T."/>
            <person name="White J."/>
            <person name="Yandava C."/>
            <person name="Straight P."/>
            <person name="Clardy J."/>
            <person name="Hung D."/>
            <person name="Kolter R."/>
            <person name="Mekalanos J."/>
            <person name="Walker S."/>
            <person name="Walsh C.T."/>
            <person name="Wieland-Brown L.C."/>
            <person name="Haas B."/>
            <person name="Nusbaum C."/>
            <person name="Birren B."/>
        </authorList>
    </citation>
    <scope>NUCLEOTIDE SEQUENCE [LARGE SCALE GENOMIC DNA]</scope>
    <source>
        <strain evidence="3 4">ATCC 53653</strain>
    </source>
</reference>
<sequence length="52" mass="5622">MIKRINKLIDDTMRDPSKGIGKPEPLKGDLSVFGPDGSTTRTDSCTSRPTTS</sequence>
<dbReference type="InterPro" id="IPR035093">
    <property type="entry name" value="RelE/ParE_toxin_dom_sf"/>
</dbReference>
<dbReference type="GO" id="GO:0004519">
    <property type="term" value="F:endonuclease activity"/>
    <property type="evidence" value="ECO:0007669"/>
    <property type="project" value="InterPro"/>
</dbReference>
<evidence type="ECO:0000313" key="3">
    <source>
        <dbReference type="EMBL" id="EFL26322.1"/>
    </source>
</evidence>
<dbReference type="InterPro" id="IPR009614">
    <property type="entry name" value="YoeB_toxin"/>
</dbReference>
<protein>
    <recommendedName>
        <fullName evidence="1">Endoribonuclease YoeB</fullName>
    </recommendedName>
</protein>
<name>D9WTA1_9ACTN</name>
<dbReference type="Gene3D" id="3.30.2310.20">
    <property type="entry name" value="RelE-like"/>
    <property type="match status" value="1"/>
</dbReference>
<organism evidence="3 4">
    <name type="scientific">Streptomyces himastatinicus ATCC 53653</name>
    <dbReference type="NCBI Taxonomy" id="457427"/>
    <lineage>
        <taxon>Bacteria</taxon>
        <taxon>Bacillati</taxon>
        <taxon>Actinomycetota</taxon>
        <taxon>Actinomycetes</taxon>
        <taxon>Kitasatosporales</taxon>
        <taxon>Streptomycetaceae</taxon>
        <taxon>Streptomyces</taxon>
        <taxon>Streptomyces violaceusniger group</taxon>
    </lineage>
</organism>
<feature type="compositionally biased region" description="Polar residues" evidence="2">
    <location>
        <begin position="37"/>
        <end position="52"/>
    </location>
</feature>
<keyword evidence="4" id="KW-1185">Reference proteome</keyword>
<evidence type="ECO:0000256" key="2">
    <source>
        <dbReference type="SAM" id="MobiDB-lite"/>
    </source>
</evidence>
<dbReference type="Pfam" id="PF06769">
    <property type="entry name" value="YoeB_toxin"/>
    <property type="match status" value="1"/>
</dbReference>